<keyword evidence="1" id="KW-0889">Transcription antitermination</keyword>
<dbReference type="AlphaFoldDB" id="A0A1T4U6Y3"/>
<keyword evidence="6" id="KW-1185">Reference proteome</keyword>
<feature type="domain" description="NusG-like N-terminal" evidence="4">
    <location>
        <begin position="5"/>
        <end position="103"/>
    </location>
</feature>
<reference evidence="6" key="1">
    <citation type="submission" date="2017-02" db="EMBL/GenBank/DDBJ databases">
        <authorList>
            <person name="Varghese N."/>
            <person name="Submissions S."/>
        </authorList>
    </citation>
    <scope>NUCLEOTIDE SEQUENCE [LARGE SCALE GENOMIC DNA]</scope>
    <source>
        <strain evidence="6">DSM 22224</strain>
    </source>
</reference>
<dbReference type="SUPFAM" id="SSF82679">
    <property type="entry name" value="N-utilization substance G protein NusG, N-terminal domain"/>
    <property type="match status" value="1"/>
</dbReference>
<dbReference type="InterPro" id="IPR006645">
    <property type="entry name" value="NGN-like_dom"/>
</dbReference>
<dbReference type="EMBL" id="FUWZ01000012">
    <property type="protein sequence ID" value="SKA48437.1"/>
    <property type="molecule type" value="Genomic_DNA"/>
</dbReference>
<name>A0A1T4U6Y3_9BACT</name>
<dbReference type="InterPro" id="IPR043425">
    <property type="entry name" value="NusG-like"/>
</dbReference>
<dbReference type="Pfam" id="PF02357">
    <property type="entry name" value="NusG"/>
    <property type="match status" value="1"/>
</dbReference>
<gene>
    <name evidence="5" type="ORF">SAMN04488128_11226</name>
</gene>
<evidence type="ECO:0000256" key="2">
    <source>
        <dbReference type="ARBA" id="ARBA00023015"/>
    </source>
</evidence>
<dbReference type="SMART" id="SM00738">
    <property type="entry name" value="NGN"/>
    <property type="match status" value="1"/>
</dbReference>
<dbReference type="GO" id="GO:0031564">
    <property type="term" value="P:transcription antitermination"/>
    <property type="evidence" value="ECO:0007669"/>
    <property type="project" value="UniProtKB-KW"/>
</dbReference>
<keyword evidence="3" id="KW-0804">Transcription</keyword>
<protein>
    <submittedName>
        <fullName evidence="5">Transcription antitermination factor NusG</fullName>
    </submittedName>
</protein>
<dbReference type="PANTHER" id="PTHR30265">
    <property type="entry name" value="RHO-INTERACTING TRANSCRIPTION TERMINATION FACTOR NUSG"/>
    <property type="match status" value="1"/>
</dbReference>
<dbReference type="InterPro" id="IPR036735">
    <property type="entry name" value="NGN_dom_sf"/>
</dbReference>
<evidence type="ECO:0000259" key="4">
    <source>
        <dbReference type="SMART" id="SM00738"/>
    </source>
</evidence>
<dbReference type="Gene3D" id="3.30.70.940">
    <property type="entry name" value="NusG, N-terminal domain"/>
    <property type="match status" value="1"/>
</dbReference>
<evidence type="ECO:0000313" key="6">
    <source>
        <dbReference type="Proteomes" id="UP000190367"/>
    </source>
</evidence>
<proteinExistence type="predicted"/>
<dbReference type="Proteomes" id="UP000190367">
    <property type="component" value="Unassembled WGS sequence"/>
</dbReference>
<evidence type="ECO:0000256" key="3">
    <source>
        <dbReference type="ARBA" id="ARBA00023163"/>
    </source>
</evidence>
<dbReference type="CDD" id="cd09895">
    <property type="entry name" value="NGN_SP_UpxY"/>
    <property type="match status" value="1"/>
</dbReference>
<dbReference type="NCBIfam" id="NF033644">
    <property type="entry name" value="antiterm_UpxY"/>
    <property type="match status" value="1"/>
</dbReference>
<dbReference type="STRING" id="634771.SAMN04488128_11226"/>
<keyword evidence="2" id="KW-0805">Transcription regulation</keyword>
<evidence type="ECO:0000256" key="1">
    <source>
        <dbReference type="ARBA" id="ARBA00022814"/>
    </source>
</evidence>
<evidence type="ECO:0000313" key="5">
    <source>
        <dbReference type="EMBL" id="SKA48437.1"/>
    </source>
</evidence>
<organism evidence="5 6">
    <name type="scientific">Chitinophaga eiseniae</name>
    <dbReference type="NCBI Taxonomy" id="634771"/>
    <lineage>
        <taxon>Bacteria</taxon>
        <taxon>Pseudomonadati</taxon>
        <taxon>Bacteroidota</taxon>
        <taxon>Chitinophagia</taxon>
        <taxon>Chitinophagales</taxon>
        <taxon>Chitinophagaceae</taxon>
        <taxon>Chitinophaga</taxon>
    </lineage>
</organism>
<dbReference type="PANTHER" id="PTHR30265:SF4">
    <property type="entry name" value="KOW MOTIF FAMILY PROTEIN, EXPRESSED"/>
    <property type="match status" value="1"/>
</dbReference>
<sequence>MSTFNYGWYLIYTVPRQERKVVSQLLEHGMECFSPTYSTVRQWNDRKKIVELPLFPSYVFVKLNSIEEFYYGQHVNGAASYVRFGKQFARMEQDQIDQIRMVAKHGEDISVSEERFRDGQRLVITKGPLCGLSCEVVHVDQMKKILVRVDLLQRNIIMRFKPEYLAAIHDMANADTF</sequence>
<dbReference type="RefSeq" id="WP_078673400.1">
    <property type="nucleotide sequence ID" value="NZ_FUWZ01000012.1"/>
</dbReference>
<dbReference type="GO" id="GO:0006354">
    <property type="term" value="P:DNA-templated transcription elongation"/>
    <property type="evidence" value="ECO:0007669"/>
    <property type="project" value="InterPro"/>
</dbReference>
<dbReference type="OrthoDB" id="9796143at2"/>
<accession>A0A1T4U6Y3</accession>